<gene>
    <name evidence="1" type="ORF">HMPREF9382_0373</name>
</gene>
<name>F0I6E0_STRSA</name>
<dbReference type="HOGENOM" id="CLU_2604656_0_0_9"/>
<dbReference type="EMBL" id="AEXW01000004">
    <property type="protein sequence ID" value="EGD32440.1"/>
    <property type="molecule type" value="Genomic_DNA"/>
</dbReference>
<protein>
    <submittedName>
        <fullName evidence="1">Uncharacterized protein</fullName>
    </submittedName>
</protein>
<comment type="caution">
    <text evidence="1">The sequence shown here is derived from an EMBL/GenBank/DDBJ whole genome shotgun (WGS) entry which is preliminary data.</text>
</comment>
<dbReference type="RefSeq" id="WP_000183781.1">
    <property type="nucleotide sequence ID" value="NZ_GL872408.1"/>
</dbReference>
<evidence type="ECO:0000313" key="2">
    <source>
        <dbReference type="Proteomes" id="UP000003351"/>
    </source>
</evidence>
<dbReference type="Proteomes" id="UP000003351">
    <property type="component" value="Unassembled WGS sequence"/>
</dbReference>
<accession>F0I6E0</accession>
<proteinExistence type="predicted"/>
<dbReference type="PATRIC" id="fig|888810.3.peg.362"/>
<dbReference type="AlphaFoldDB" id="F0I6E0"/>
<reference evidence="1 2" key="1">
    <citation type="submission" date="2011-02" db="EMBL/GenBank/DDBJ databases">
        <authorList>
            <person name="Muzny D."/>
            <person name="Qin X."/>
            <person name="Deng J."/>
            <person name="Jiang H."/>
            <person name="Liu Y."/>
            <person name="Qu J."/>
            <person name="Song X.-Z."/>
            <person name="Zhang L."/>
            <person name="Thornton R."/>
            <person name="Coyle M."/>
            <person name="Francisco L."/>
            <person name="Jackson L."/>
            <person name="Javaid M."/>
            <person name="Korchina V."/>
            <person name="Kovar C."/>
            <person name="Mata R."/>
            <person name="Mathew T."/>
            <person name="Ngo R."/>
            <person name="Nguyen L."/>
            <person name="Nguyen N."/>
            <person name="Okwuonu G."/>
            <person name="Ongeri F."/>
            <person name="Pham C."/>
            <person name="Simmons D."/>
            <person name="Wilczek-Boney K."/>
            <person name="Hale W."/>
            <person name="Jakkamsetti A."/>
            <person name="Pham P."/>
            <person name="Ruth R."/>
            <person name="San Lucas F."/>
            <person name="Warren J."/>
            <person name="Zhang J."/>
            <person name="Zhao Z."/>
            <person name="Zhou C."/>
            <person name="Zhu D."/>
            <person name="Lee S."/>
            <person name="Bess C."/>
            <person name="Blankenburg K."/>
            <person name="Forbes L."/>
            <person name="Fu Q."/>
            <person name="Gubbala S."/>
            <person name="Hirani K."/>
            <person name="Jayaseelan J.C."/>
            <person name="Lara F."/>
            <person name="Munidasa M."/>
            <person name="Palculict T."/>
            <person name="Patil S."/>
            <person name="Pu L.-L."/>
            <person name="Saada N."/>
            <person name="Tang L."/>
            <person name="Weissenberger G."/>
            <person name="Zhu Y."/>
            <person name="Hemphill L."/>
            <person name="Shang Y."/>
            <person name="Youmans B."/>
            <person name="Ayvaz T."/>
            <person name="Ross M."/>
            <person name="Santibanez J."/>
            <person name="Aqrawi P."/>
            <person name="Gross S."/>
            <person name="Joshi V."/>
            <person name="Fowler G."/>
            <person name="Nazareth L."/>
            <person name="Reid J."/>
            <person name="Worley K."/>
            <person name="Petrosino J."/>
            <person name="Highlander S."/>
            <person name="Gibbs R."/>
        </authorList>
    </citation>
    <scope>NUCLEOTIDE SEQUENCE [LARGE SCALE GENOMIC DNA]</scope>
    <source>
        <strain evidence="1 2">SK115</strain>
    </source>
</reference>
<organism evidence="1 2">
    <name type="scientific">Streptococcus sanguinis SK115</name>
    <dbReference type="NCBI Taxonomy" id="888810"/>
    <lineage>
        <taxon>Bacteria</taxon>
        <taxon>Bacillati</taxon>
        <taxon>Bacillota</taxon>
        <taxon>Bacilli</taxon>
        <taxon>Lactobacillales</taxon>
        <taxon>Streptococcaceae</taxon>
        <taxon>Streptococcus</taxon>
    </lineage>
</organism>
<sequence length="79" mass="9281">MTNNLPESETKHYLEKIAVQLESFPSISPVSKIQLQELLMHIKRALKTNQFGYLELKYINQMIEQLIVETTLESQKIFE</sequence>
<evidence type="ECO:0000313" key="1">
    <source>
        <dbReference type="EMBL" id="EGD32440.1"/>
    </source>
</evidence>